<evidence type="ECO:0000313" key="2">
    <source>
        <dbReference type="Proteomes" id="UP001177260"/>
    </source>
</evidence>
<evidence type="ECO:0000313" key="1">
    <source>
        <dbReference type="EMBL" id="KAK1146913.1"/>
    </source>
</evidence>
<keyword evidence="1" id="KW-0560">Oxidoreductase</keyword>
<proteinExistence type="predicted"/>
<protein>
    <submittedName>
        <fullName evidence="1">C-5 sterol desaturase</fullName>
        <ecNumber evidence="1">1.14.19.20</ecNumber>
    </submittedName>
</protein>
<dbReference type="EC" id="1.14.19.20" evidence="1"/>
<reference evidence="1 2" key="1">
    <citation type="journal article" date="2023" name="ACS Omega">
        <title>Identification of the Neoaspergillic Acid Biosynthesis Gene Cluster by Establishing an In Vitro CRISPR-Ribonucleoprotein Genetic System in Aspergillus melleus.</title>
        <authorList>
            <person name="Yuan B."/>
            <person name="Grau M.F."/>
            <person name="Murata R.M."/>
            <person name="Torok T."/>
            <person name="Venkateswaran K."/>
            <person name="Stajich J.E."/>
            <person name="Wang C.C.C."/>
        </authorList>
    </citation>
    <scope>NUCLEOTIDE SEQUENCE [LARGE SCALE GENOMIC DNA]</scope>
    <source>
        <strain evidence="1 2">IMV 1140</strain>
    </source>
</reference>
<comment type="caution">
    <text evidence="1">The sequence shown here is derived from an EMBL/GenBank/DDBJ whole genome shotgun (WGS) entry which is preliminary data.</text>
</comment>
<dbReference type="EMBL" id="JAOPJF010000014">
    <property type="protein sequence ID" value="KAK1146913.1"/>
    <property type="molecule type" value="Genomic_DNA"/>
</dbReference>
<accession>A0ACC3B946</accession>
<keyword evidence="2" id="KW-1185">Reference proteome</keyword>
<name>A0ACC3B946_9EURO</name>
<gene>
    <name evidence="1" type="primary">ERG3_2</name>
    <name evidence="1" type="ORF">N8T08_002239</name>
</gene>
<dbReference type="Proteomes" id="UP001177260">
    <property type="component" value="Unassembled WGS sequence"/>
</dbReference>
<sequence>MPDEASGVEPALNVLDTWVFDRFYATVLPRPTPKLFEHLCPSNGTEWNNLNQNINRYVEITMSEWAV</sequence>
<organism evidence="1 2">
    <name type="scientific">Aspergillus melleus</name>
    <dbReference type="NCBI Taxonomy" id="138277"/>
    <lineage>
        <taxon>Eukaryota</taxon>
        <taxon>Fungi</taxon>
        <taxon>Dikarya</taxon>
        <taxon>Ascomycota</taxon>
        <taxon>Pezizomycotina</taxon>
        <taxon>Eurotiomycetes</taxon>
        <taxon>Eurotiomycetidae</taxon>
        <taxon>Eurotiales</taxon>
        <taxon>Aspergillaceae</taxon>
        <taxon>Aspergillus</taxon>
        <taxon>Aspergillus subgen. Circumdati</taxon>
    </lineage>
</organism>